<proteinExistence type="predicted"/>
<accession>A0AAD8RYB0</accession>
<evidence type="ECO:0000256" key="1">
    <source>
        <dbReference type="SAM" id="Phobius"/>
    </source>
</evidence>
<reference evidence="2" key="1">
    <citation type="submission" date="2023-07" db="EMBL/GenBank/DDBJ databases">
        <title>A chromosome-level genome assembly of Lolium multiflorum.</title>
        <authorList>
            <person name="Chen Y."/>
            <person name="Copetti D."/>
            <person name="Kolliker R."/>
            <person name="Studer B."/>
        </authorList>
    </citation>
    <scope>NUCLEOTIDE SEQUENCE</scope>
    <source>
        <strain evidence="2">02402/16</strain>
        <tissue evidence="2">Leaf</tissue>
    </source>
</reference>
<feature type="transmembrane region" description="Helical" evidence="1">
    <location>
        <begin position="44"/>
        <end position="65"/>
    </location>
</feature>
<keyword evidence="1" id="KW-0812">Transmembrane</keyword>
<evidence type="ECO:0000313" key="3">
    <source>
        <dbReference type="Proteomes" id="UP001231189"/>
    </source>
</evidence>
<dbReference type="EMBL" id="JAUUTY010000004">
    <property type="protein sequence ID" value="KAK1642232.1"/>
    <property type="molecule type" value="Genomic_DNA"/>
</dbReference>
<feature type="transmembrane region" description="Helical" evidence="1">
    <location>
        <begin position="77"/>
        <end position="99"/>
    </location>
</feature>
<dbReference type="AlphaFoldDB" id="A0AAD8RYB0"/>
<comment type="caution">
    <text evidence="2">The sequence shown here is derived from an EMBL/GenBank/DDBJ whole genome shotgun (WGS) entry which is preliminary data.</text>
</comment>
<gene>
    <name evidence="2" type="ORF">QYE76_060037</name>
</gene>
<organism evidence="2 3">
    <name type="scientific">Lolium multiflorum</name>
    <name type="common">Italian ryegrass</name>
    <name type="synonym">Lolium perenne subsp. multiflorum</name>
    <dbReference type="NCBI Taxonomy" id="4521"/>
    <lineage>
        <taxon>Eukaryota</taxon>
        <taxon>Viridiplantae</taxon>
        <taxon>Streptophyta</taxon>
        <taxon>Embryophyta</taxon>
        <taxon>Tracheophyta</taxon>
        <taxon>Spermatophyta</taxon>
        <taxon>Magnoliopsida</taxon>
        <taxon>Liliopsida</taxon>
        <taxon>Poales</taxon>
        <taxon>Poaceae</taxon>
        <taxon>BOP clade</taxon>
        <taxon>Pooideae</taxon>
        <taxon>Poodae</taxon>
        <taxon>Poeae</taxon>
        <taxon>Poeae Chloroplast Group 2 (Poeae type)</taxon>
        <taxon>Loliodinae</taxon>
        <taxon>Loliinae</taxon>
        <taxon>Lolium</taxon>
    </lineage>
</organism>
<dbReference type="PANTHER" id="PTHR31325">
    <property type="entry name" value="OS01G0798800 PROTEIN-RELATED"/>
    <property type="match status" value="1"/>
</dbReference>
<keyword evidence="1" id="KW-1133">Transmembrane helix</keyword>
<dbReference type="Proteomes" id="UP001231189">
    <property type="component" value="Unassembled WGS sequence"/>
</dbReference>
<keyword evidence="1" id="KW-0472">Membrane</keyword>
<name>A0AAD8RYB0_LOLMU</name>
<keyword evidence="3" id="KW-1185">Reference proteome</keyword>
<sequence>MAADGRFQHRTHLRRAALLRPQPGKSTSGGSMAGGPMLLLWNEWATQILVLLSFTLQIFLFVFARTRRHGSSAVLRILLWLVYLMADSTAVYTLGHLSINGSPHKDE</sequence>
<evidence type="ECO:0000313" key="2">
    <source>
        <dbReference type="EMBL" id="KAK1642232.1"/>
    </source>
</evidence>
<protein>
    <recommendedName>
        <fullName evidence="4">DUF4220 domain-containing protein</fullName>
    </recommendedName>
</protein>
<evidence type="ECO:0008006" key="4">
    <source>
        <dbReference type="Google" id="ProtNLM"/>
    </source>
</evidence>